<proteinExistence type="predicted"/>
<accession>A0ACB9TLP5</accession>
<dbReference type="EMBL" id="CM043016">
    <property type="protein sequence ID" value="KAI4467720.1"/>
    <property type="molecule type" value="Genomic_DNA"/>
</dbReference>
<evidence type="ECO:0000313" key="1">
    <source>
        <dbReference type="EMBL" id="KAI4467720.1"/>
    </source>
</evidence>
<reference evidence="1" key="1">
    <citation type="submission" date="2022-04" db="EMBL/GenBank/DDBJ databases">
        <title>Chromosome-scale genome assembly of Holotrichia oblita Faldermann.</title>
        <authorList>
            <person name="Rongchong L."/>
        </authorList>
    </citation>
    <scope>NUCLEOTIDE SEQUENCE</scope>
    <source>
        <strain evidence="1">81SQS9</strain>
    </source>
</reference>
<keyword evidence="2" id="KW-1185">Reference proteome</keyword>
<sequence>MMPIKDNQDVACFFVTKHSWKGKYKRIFSIGSMGITTYNPTTLEVTNRWIYSDFIALTPIKTTGNVSTEFQITMRKDRKIDTMKFSTEHRAQLLTEALKFRHLFLEKPKEILRYSAYKRHWSDIGLPVILEVTPYSLDQLDPTTSHVLASYYYKDFEGILTISDYPVMGDYERETERLQKLMSEVLSELDQTNDNEDVDDMTDSDEEDYLETRSSGSDTEQEILDTESTEEMEKEVETDAETCPNVFTGKDNTTTWNKMVRNKKVRIRAENIVKRLPISSLPTRSLKYPHEIWNDDEHLTSVSEFQVYKHHKARHPEPVKRTLCLSETCLLERDPQTYSICTLRPLSDIFALVRSNDNPQLLNIEYINGQVRSYTATDRDALLASLLDGVRASGNRNVHVTMTSTDKGLRVGPLYLPVEEEVESIHIKFLQNPPPKRTFYECVRRFNANVPYSGLLYSITQEGIFSENKDKLITSALQALVQKEGDQKSVTAIELEAQFQALRRLVANKVGYAAFTSLPGFREAIGLKVIAALRRNDQGVTHAAIDMICALMHPMHDDYDLRQEQTNKSSLLQKKVFLESLLNMWTTHVSQGTGALVVTAMLDFLTFALCVPYSETTDGKHFDMLLELVADRGRYLFRLFQHPSMAVVKGAGLVMRALIEEGEAEVAARMQSLALAEGALPRHLLAALYTQGSDGRLLTHRQLSRHLVGLWVTGNPTAMGLLKRIMPRGLISFLDSKDQVPETAQEQELLNHRDNLKIAQDHSNKLKKGPNWAAVERQLRMVEKRVEHLVMQHWGFSIERKEKVKERPIVLRRRRERVKAEANWLLFYWKFCQDHDLPNLIWNHKTREELRSALENEIRAFSSDRELAGSALVAWNHQEFEVNYQCLADEVKIGDYYLRLLLEMDDSDDSPIRRSYEFFNDLYHRFLLTTKIEMKCMCLQAMSIVYGRYYEDIGPFSDTKYIIGILERCVERLERDRIIMFLTKLILHRRNVRDILDSGGMRILIDLLTLAHLHTSRAVIPTQTNVIEAGPNMHLEQENQWFYNSEESGRKGPVSFKEMRELYSKNIINPRTRCWAMGLDGWRALAQLPQLKWTSMARGTPVYNESELATQILNVMIKMCEYFPSRDQDDAVIRPLPKVKRLLSDTTCLAHIVQLLLTFDPILVEKVATLLTEIMRDNPEISKVYLTGVFYFILMYTGSNVLPIARFLQLTHMKQAFKVEDMQTSDIMQKSILGQLLPEAMVNYLENHGAEKFAQIFLGEFDTPEAIWNAEMRRMLIEKIAAHIADFTPKLRSHTMARYHYIAIPAIRYPQLERELFCNIFYLRHLCDTAKFPNWPIPDPVKLLKDVLEAWKAEVEKKPPVMTVDEAYNNLGLNGNKHDEATIRKAYYRLAQQFHPDKNPDGRERFEQVNQAYEFLCSRSSWNTDGPNAHNIVLVLRTQSILFHRYSEELQPYKYAGYPQLIKTIQIETADDQLFSKTDPLLAAASELAYHTVHCSALNAEELRRENGLEILLQAYTRCVNVLNNSSKPDETCVQVCMHITKCYSVAAQFTACRERMIDMQELIGDICRILYFQKLTRLCYVATECVTALAADPILQLNLLKSGVLWHLLLCMFKYDFTLEEGGVEKTEDANRQEVSNRLAKEAVKACGRLGGYLKNHLESPENPVTQKLLNKLLTPYLANKLSDDKPEEILKVLNSNCESPYLIWDNGTRAELIDFLETQRQDRECTDLRLDSDFVFSAHSGELIIGGIFIRIYNEQPTFPINNPKGFVIDLLSFLTEQYEYLKDLVNIALSVTIQDRLKNTPMALDALTNIIKANQGVEMQCIGFFRLLFKLLNVSDIPIQKGTLNVISLITRNNECVNDVAASEVLGFLLLLLYTLQDCQIQTLDVLYALMSTTKIVKEALGKGAVIYLLDLFCNSTNPQIRETCAELLAKMSADKLVGPKVRLAVGTFLPPIFSDAMRDSPQTSVQMFESVHEHPELIWDQDAKDRVCATVSRLRQEHQNAQAQNPSMLWKMPDSNGLSNLATPNEFMVGGVYLRIFISNPAWTLRKPKEFLSELMENCLALMSKDKPNTEQLEISTTALCALLQAQPALLDLVPAMGQIPRLCRQMGSNIRQVCVPKSAIQILHALSSNNICVSAIAQSDCMHSLKQAMQVRKDMIGVACEALNRLFSTNQDALVKQALDVDFVPYLLELLDGRLDLENPAMTKAQIVKALKSMSRSLTYGDKINAILDKSTIWNDYKDQKHDLFISSAPAMGYLTAGTPTAAGYLTQAPTTTKISTAPPPVDKQDPLIRHDDL</sequence>
<name>A0ACB9TLP5_HOLOL</name>
<protein>
    <submittedName>
        <fullName evidence="1">Dnaj subfamily c member 13</fullName>
    </submittedName>
</protein>
<comment type="caution">
    <text evidence="1">The sequence shown here is derived from an EMBL/GenBank/DDBJ whole genome shotgun (WGS) entry which is preliminary data.</text>
</comment>
<organism evidence="1 2">
    <name type="scientific">Holotrichia oblita</name>
    <name type="common">Chafer beetle</name>
    <dbReference type="NCBI Taxonomy" id="644536"/>
    <lineage>
        <taxon>Eukaryota</taxon>
        <taxon>Metazoa</taxon>
        <taxon>Ecdysozoa</taxon>
        <taxon>Arthropoda</taxon>
        <taxon>Hexapoda</taxon>
        <taxon>Insecta</taxon>
        <taxon>Pterygota</taxon>
        <taxon>Neoptera</taxon>
        <taxon>Endopterygota</taxon>
        <taxon>Coleoptera</taxon>
        <taxon>Polyphaga</taxon>
        <taxon>Scarabaeiformia</taxon>
        <taxon>Scarabaeidae</taxon>
        <taxon>Melolonthinae</taxon>
        <taxon>Holotrichia</taxon>
    </lineage>
</organism>
<evidence type="ECO:0000313" key="2">
    <source>
        <dbReference type="Proteomes" id="UP001056778"/>
    </source>
</evidence>
<gene>
    <name evidence="1" type="ORF">MML48_2g00001496</name>
</gene>
<dbReference type="Proteomes" id="UP001056778">
    <property type="component" value="Chromosome 2"/>
</dbReference>